<evidence type="ECO:0000256" key="2">
    <source>
        <dbReference type="ARBA" id="ARBA00023125"/>
    </source>
</evidence>
<organism evidence="6 7">
    <name type="scientific">Mycolicibacterium vanbaalenii (strain DSM 7251 / JCM 13017 / BCRC 16820 / KCTC 9966 / NRRL B-24157 / PYR-1)</name>
    <name type="common">Mycobacterium vanbaalenii</name>
    <dbReference type="NCBI Taxonomy" id="350058"/>
    <lineage>
        <taxon>Bacteria</taxon>
        <taxon>Bacillati</taxon>
        <taxon>Actinomycetota</taxon>
        <taxon>Actinomycetes</taxon>
        <taxon>Mycobacteriales</taxon>
        <taxon>Mycobacteriaceae</taxon>
        <taxon>Mycolicibacterium</taxon>
    </lineage>
</organism>
<dbReference type="EMBL" id="CP000511">
    <property type="protein sequence ID" value="ABM11992.1"/>
    <property type="molecule type" value="Genomic_DNA"/>
</dbReference>
<dbReference type="SUPFAM" id="SSF46689">
    <property type="entry name" value="Homeodomain-like"/>
    <property type="match status" value="1"/>
</dbReference>
<dbReference type="PRINTS" id="PR00455">
    <property type="entry name" value="HTHTETR"/>
</dbReference>
<dbReference type="PANTHER" id="PTHR30055:SF238">
    <property type="entry name" value="MYCOFACTOCIN BIOSYNTHESIS TRANSCRIPTIONAL REGULATOR MFTR-RELATED"/>
    <property type="match status" value="1"/>
</dbReference>
<gene>
    <name evidence="6" type="ordered locus">Mvan_1157</name>
</gene>
<dbReference type="eggNOG" id="COG1309">
    <property type="taxonomic scope" value="Bacteria"/>
</dbReference>
<evidence type="ECO:0000256" key="1">
    <source>
        <dbReference type="ARBA" id="ARBA00023015"/>
    </source>
</evidence>
<sequence>MADGQKPAHIRFGEKSLMMETCLVSAPDRSSSLRERKKTQTRLAIRREAFRLFETQGYANTTIDQIAEAAEVSPRTFYRYFGVKEALLLSDDQRSPIVEAFAGAPRELTVAAAYRHAVEEVLGGLSAVERVDAIAGQRILYQVPEALNLVYTEYVALIDSIADVLRDRLEEDVDDLERRVIAGAVVGVVIAAAHNQPLPQESVSRALTILDTRMS</sequence>
<keyword evidence="7" id="KW-1185">Reference proteome</keyword>
<keyword evidence="3" id="KW-0804">Transcription</keyword>
<dbReference type="HOGENOM" id="CLU_069356_2_2_11"/>
<dbReference type="Gene3D" id="1.10.10.60">
    <property type="entry name" value="Homeodomain-like"/>
    <property type="match status" value="1"/>
</dbReference>
<protein>
    <submittedName>
        <fullName evidence="6">Transcriptional regulator, TetR family</fullName>
    </submittedName>
</protein>
<dbReference type="Proteomes" id="UP000009159">
    <property type="component" value="Chromosome"/>
</dbReference>
<feature type="domain" description="HTH tetR-type" evidence="5">
    <location>
        <begin position="39"/>
        <end position="99"/>
    </location>
</feature>
<dbReference type="PANTHER" id="PTHR30055">
    <property type="entry name" value="HTH-TYPE TRANSCRIPTIONAL REGULATOR RUTR"/>
    <property type="match status" value="1"/>
</dbReference>
<feature type="DNA-binding region" description="H-T-H motif" evidence="4">
    <location>
        <begin position="62"/>
        <end position="81"/>
    </location>
</feature>
<dbReference type="InterPro" id="IPR009057">
    <property type="entry name" value="Homeodomain-like_sf"/>
</dbReference>
<dbReference type="Gene3D" id="1.10.357.10">
    <property type="entry name" value="Tetracycline Repressor, domain 2"/>
    <property type="match status" value="1"/>
</dbReference>
<evidence type="ECO:0000256" key="4">
    <source>
        <dbReference type="PROSITE-ProRule" id="PRU00335"/>
    </source>
</evidence>
<dbReference type="Pfam" id="PF00440">
    <property type="entry name" value="TetR_N"/>
    <property type="match status" value="1"/>
</dbReference>
<dbReference type="InterPro" id="IPR050109">
    <property type="entry name" value="HTH-type_TetR-like_transc_reg"/>
</dbReference>
<dbReference type="AlphaFoldDB" id="A1T492"/>
<dbReference type="PROSITE" id="PS50977">
    <property type="entry name" value="HTH_TETR_2"/>
    <property type="match status" value="1"/>
</dbReference>
<dbReference type="GO" id="GO:0003700">
    <property type="term" value="F:DNA-binding transcription factor activity"/>
    <property type="evidence" value="ECO:0007669"/>
    <property type="project" value="TreeGrafter"/>
</dbReference>
<dbReference type="InterPro" id="IPR001647">
    <property type="entry name" value="HTH_TetR"/>
</dbReference>
<evidence type="ECO:0000256" key="3">
    <source>
        <dbReference type="ARBA" id="ARBA00023163"/>
    </source>
</evidence>
<dbReference type="GO" id="GO:0000976">
    <property type="term" value="F:transcription cis-regulatory region binding"/>
    <property type="evidence" value="ECO:0007669"/>
    <property type="project" value="TreeGrafter"/>
</dbReference>
<evidence type="ECO:0000313" key="7">
    <source>
        <dbReference type="Proteomes" id="UP000009159"/>
    </source>
</evidence>
<dbReference type="STRING" id="350058.Mvan_1157"/>
<name>A1T492_MYCVP</name>
<keyword evidence="1" id="KW-0805">Transcription regulation</keyword>
<evidence type="ECO:0000313" key="6">
    <source>
        <dbReference type="EMBL" id="ABM11992.1"/>
    </source>
</evidence>
<accession>A1T492</accession>
<proteinExistence type="predicted"/>
<evidence type="ECO:0000259" key="5">
    <source>
        <dbReference type="PROSITE" id="PS50977"/>
    </source>
</evidence>
<dbReference type="KEGG" id="mva:Mvan_1157"/>
<keyword evidence="2 4" id="KW-0238">DNA-binding</keyword>
<dbReference type="InterPro" id="IPR041347">
    <property type="entry name" value="MftR_C"/>
</dbReference>
<reference evidence="6" key="1">
    <citation type="submission" date="2006-12" db="EMBL/GenBank/DDBJ databases">
        <title>Complete sequence of Mycobacterium vanbaalenii PYR-1.</title>
        <authorList>
            <consortium name="US DOE Joint Genome Institute"/>
            <person name="Copeland A."/>
            <person name="Lucas S."/>
            <person name="Lapidus A."/>
            <person name="Barry K."/>
            <person name="Detter J.C."/>
            <person name="Glavina del Rio T."/>
            <person name="Hammon N."/>
            <person name="Israni S."/>
            <person name="Dalin E."/>
            <person name="Tice H."/>
            <person name="Pitluck S."/>
            <person name="Singan V."/>
            <person name="Schmutz J."/>
            <person name="Larimer F."/>
            <person name="Land M."/>
            <person name="Hauser L."/>
            <person name="Kyrpides N."/>
            <person name="Anderson I.J."/>
            <person name="Miller C."/>
            <person name="Richardson P."/>
        </authorList>
    </citation>
    <scope>NUCLEOTIDE SEQUENCE [LARGE SCALE GENOMIC DNA]</scope>
    <source>
        <strain evidence="6">PYR-1</strain>
    </source>
</reference>
<dbReference type="Pfam" id="PF17754">
    <property type="entry name" value="TetR_C_14"/>
    <property type="match status" value="1"/>
</dbReference>